<name>K3Z1B3_SETIT</name>
<dbReference type="HOGENOM" id="CLU_3072245_0_0_1"/>
<evidence type="ECO:0000313" key="2">
    <source>
        <dbReference type="Proteomes" id="UP000004995"/>
    </source>
</evidence>
<accession>K3Z1B3</accession>
<reference evidence="1" key="2">
    <citation type="submission" date="2018-08" db="UniProtKB">
        <authorList>
            <consortium name="EnsemblPlants"/>
        </authorList>
    </citation>
    <scope>IDENTIFICATION</scope>
    <source>
        <strain evidence="1">Yugu1</strain>
    </source>
</reference>
<dbReference type="Gramene" id="KQL28724">
    <property type="protein sequence ID" value="KQL28724"/>
    <property type="gene ID" value="SETIT_020331mg"/>
</dbReference>
<protein>
    <submittedName>
        <fullName evidence="1">Uncharacterized protein</fullName>
    </submittedName>
</protein>
<organism evidence="1 2">
    <name type="scientific">Setaria italica</name>
    <name type="common">Foxtail millet</name>
    <name type="synonym">Panicum italicum</name>
    <dbReference type="NCBI Taxonomy" id="4555"/>
    <lineage>
        <taxon>Eukaryota</taxon>
        <taxon>Viridiplantae</taxon>
        <taxon>Streptophyta</taxon>
        <taxon>Embryophyta</taxon>
        <taxon>Tracheophyta</taxon>
        <taxon>Spermatophyta</taxon>
        <taxon>Magnoliopsida</taxon>
        <taxon>Liliopsida</taxon>
        <taxon>Poales</taxon>
        <taxon>Poaceae</taxon>
        <taxon>PACMAD clade</taxon>
        <taxon>Panicoideae</taxon>
        <taxon>Panicodae</taxon>
        <taxon>Paniceae</taxon>
        <taxon>Cenchrinae</taxon>
        <taxon>Setaria</taxon>
    </lineage>
</organism>
<dbReference type="AlphaFoldDB" id="K3Z1B3"/>
<dbReference type="Proteomes" id="UP000004995">
    <property type="component" value="Unassembled WGS sequence"/>
</dbReference>
<sequence length="53" mass="5804">MLCGLIGCSIRLRALSYFSVGLVSISWEGFRGKDLDRVSLTTLFSGMDLVDGF</sequence>
<evidence type="ECO:0000313" key="1">
    <source>
        <dbReference type="EnsemblPlants" id="KQL28724"/>
    </source>
</evidence>
<keyword evidence="2" id="KW-1185">Reference proteome</keyword>
<dbReference type="EMBL" id="AGNK02000122">
    <property type="status" value="NOT_ANNOTATED_CDS"/>
    <property type="molecule type" value="Genomic_DNA"/>
</dbReference>
<dbReference type="EnsemblPlants" id="KQL28724">
    <property type="protein sequence ID" value="KQL28724"/>
    <property type="gene ID" value="SETIT_020331mg"/>
</dbReference>
<proteinExistence type="predicted"/>
<reference evidence="2" key="1">
    <citation type="journal article" date="2012" name="Nat. Biotechnol.">
        <title>Reference genome sequence of the model plant Setaria.</title>
        <authorList>
            <person name="Bennetzen J.L."/>
            <person name="Schmutz J."/>
            <person name="Wang H."/>
            <person name="Percifield R."/>
            <person name="Hawkins J."/>
            <person name="Pontaroli A.C."/>
            <person name="Estep M."/>
            <person name="Feng L."/>
            <person name="Vaughn J.N."/>
            <person name="Grimwood J."/>
            <person name="Jenkins J."/>
            <person name="Barry K."/>
            <person name="Lindquist E."/>
            <person name="Hellsten U."/>
            <person name="Deshpande S."/>
            <person name="Wang X."/>
            <person name="Wu X."/>
            <person name="Mitros T."/>
            <person name="Triplett J."/>
            <person name="Yang X."/>
            <person name="Ye C.Y."/>
            <person name="Mauro-Herrera M."/>
            <person name="Wang L."/>
            <person name="Li P."/>
            <person name="Sharma M."/>
            <person name="Sharma R."/>
            <person name="Ronald P.C."/>
            <person name="Panaud O."/>
            <person name="Kellogg E.A."/>
            <person name="Brutnell T.P."/>
            <person name="Doust A.N."/>
            <person name="Tuskan G.A."/>
            <person name="Rokhsar D."/>
            <person name="Devos K.M."/>
        </authorList>
    </citation>
    <scope>NUCLEOTIDE SEQUENCE [LARGE SCALE GENOMIC DNA]</scope>
    <source>
        <strain evidence="2">cv. Yugu1</strain>
    </source>
</reference>
<dbReference type="InParanoid" id="K3Z1B3"/>